<proteinExistence type="predicted"/>
<organism evidence="1 2">
    <name type="scientific">Panagrolaimus sp. JU765</name>
    <dbReference type="NCBI Taxonomy" id="591449"/>
    <lineage>
        <taxon>Eukaryota</taxon>
        <taxon>Metazoa</taxon>
        <taxon>Ecdysozoa</taxon>
        <taxon>Nematoda</taxon>
        <taxon>Chromadorea</taxon>
        <taxon>Rhabditida</taxon>
        <taxon>Tylenchina</taxon>
        <taxon>Panagrolaimomorpha</taxon>
        <taxon>Panagrolaimoidea</taxon>
        <taxon>Panagrolaimidae</taxon>
        <taxon>Panagrolaimus</taxon>
    </lineage>
</organism>
<dbReference type="Proteomes" id="UP000887576">
    <property type="component" value="Unplaced"/>
</dbReference>
<protein>
    <submittedName>
        <fullName evidence="2">Ion transport domain-containing protein</fullName>
    </submittedName>
</protein>
<reference evidence="2" key="1">
    <citation type="submission" date="2022-11" db="UniProtKB">
        <authorList>
            <consortium name="WormBaseParasite"/>
        </authorList>
    </citation>
    <scope>IDENTIFICATION</scope>
</reference>
<name>A0AC34R189_9BILA</name>
<evidence type="ECO:0000313" key="2">
    <source>
        <dbReference type="WBParaSite" id="JU765_v2.g2461.t1"/>
    </source>
</evidence>
<sequence>MCRPFSLTTSVLSYGNKTETGKPNQEGSYLYHSIDVYWHYENLTIQEREGNDQWMMVNNSYPFPACDAENFSNGEVNGMYYRAYKFENEGYHSRRCHLTQYFNQGFQGYVRLISEAFIVVTVFGHLILIAILVPVRYCCFFGDIMILFDNMISIIVVILTALHTLFYLRAIKFVGPFVVMIYTILLKDITIFIMIYTIFLMGFFMSFYLLFISCERIKGDLGASNILASPFEAMIRLFIMTLNEFQTFYSELNACGDQQMATLGKIIFLIYEVAVSLTQFNLLIAMLTRTYEEIYATQKEYKRQWAQVILMQELSLPPKDRLMALLKYSRPIGTNKKKRAFVVTRKTDFESLSESEKLMKEEQLNAIREERRMLLKRRLRELNGGKDGMKTSLRPGTSYRGHAPMMPTQWHYLA</sequence>
<accession>A0AC34R189</accession>
<evidence type="ECO:0000313" key="1">
    <source>
        <dbReference type="Proteomes" id="UP000887576"/>
    </source>
</evidence>
<dbReference type="WBParaSite" id="JU765_v2.g2461.t1">
    <property type="protein sequence ID" value="JU765_v2.g2461.t1"/>
    <property type="gene ID" value="JU765_v2.g2461"/>
</dbReference>